<keyword evidence="8" id="KW-1185">Reference proteome</keyword>
<keyword evidence="4 5" id="KW-1133">Transmembrane helix</keyword>
<dbReference type="PANTHER" id="PTHR13055:SF12">
    <property type="entry name" value="LD40707P"/>
    <property type="match status" value="1"/>
</dbReference>
<evidence type="ECO:0000256" key="2">
    <source>
        <dbReference type="ARBA" id="ARBA00022692"/>
    </source>
</evidence>
<feature type="signal peptide" evidence="6">
    <location>
        <begin position="1"/>
        <end position="22"/>
    </location>
</feature>
<evidence type="ECO:0000313" key="7">
    <source>
        <dbReference type="EMBL" id="KAF0765772.1"/>
    </source>
</evidence>
<dbReference type="EMBL" id="VUJU01001328">
    <property type="protein sequence ID" value="KAF0765772.1"/>
    <property type="molecule type" value="Genomic_DNA"/>
</dbReference>
<keyword evidence="2 5" id="KW-0812">Transmembrane</keyword>
<protein>
    <submittedName>
        <fullName evidence="7">Plexin domain-containing protein 2</fullName>
    </submittedName>
</protein>
<dbReference type="InterPro" id="IPR031152">
    <property type="entry name" value="PLXDC"/>
</dbReference>
<dbReference type="Gene3D" id="3.30.1680.10">
    <property type="entry name" value="ligand-binding face of the semaphorins, domain 2"/>
    <property type="match status" value="1"/>
</dbReference>
<keyword evidence="5" id="KW-0472">Membrane</keyword>
<keyword evidence="3 6" id="KW-0732">Signal</keyword>
<organism evidence="7 8">
    <name type="scientific">Aphis craccivora</name>
    <name type="common">Cowpea aphid</name>
    <dbReference type="NCBI Taxonomy" id="307492"/>
    <lineage>
        <taxon>Eukaryota</taxon>
        <taxon>Metazoa</taxon>
        <taxon>Ecdysozoa</taxon>
        <taxon>Arthropoda</taxon>
        <taxon>Hexapoda</taxon>
        <taxon>Insecta</taxon>
        <taxon>Pterygota</taxon>
        <taxon>Neoptera</taxon>
        <taxon>Paraneoptera</taxon>
        <taxon>Hemiptera</taxon>
        <taxon>Sternorrhyncha</taxon>
        <taxon>Aphidomorpha</taxon>
        <taxon>Aphidoidea</taxon>
        <taxon>Aphididae</taxon>
        <taxon>Aphidini</taxon>
        <taxon>Aphis</taxon>
        <taxon>Aphis</taxon>
    </lineage>
</organism>
<reference evidence="7 8" key="1">
    <citation type="submission" date="2019-08" db="EMBL/GenBank/DDBJ databases">
        <title>Whole genome of Aphis craccivora.</title>
        <authorList>
            <person name="Voronova N.V."/>
            <person name="Shulinski R.S."/>
            <person name="Bandarenka Y.V."/>
            <person name="Zhorov D.G."/>
            <person name="Warner D."/>
        </authorList>
    </citation>
    <scope>NUCLEOTIDE SEQUENCE [LARGE SCALE GENOMIC DNA]</scope>
    <source>
        <strain evidence="7">180601</strain>
        <tissue evidence="7">Whole Body</tissue>
    </source>
</reference>
<evidence type="ECO:0000256" key="3">
    <source>
        <dbReference type="ARBA" id="ARBA00022729"/>
    </source>
</evidence>
<sequence>MTAKSFYCGLSFVFLTISSVSPHEEYFYKTSTYDKTFLDTDIMTLPNVRIKRLAESHLNTNTTPQQKNISIQAIIDKNNGTKLTKQETNLSNTSLFTNDSEKVLGKNLTSVTHEPPVQTSSNNISYIGTPTPLALPVDLDFPSAITNETLKNHNITKSKNDSHIYYNSTTINNMKVFNEYWVDLVNHPDANIHEMLSDSHRRAATINLKFQFPFYGHLLNSTTIATGGFLYLGEYIHSWLAATQYIAPLMANFDLSSSNYSNIYYLENDTALTVTWHNVTLQDKPKAGGFTFQTTLHSNGNIVFAYKNVPSKIKEIDSTNHPVKIGLSDAYVLDKTIFFVRRKTIYEYHRVTFHEDEVTNGTVIILTALPTCLEKKNCTSCIKKDTNFQCFWCDNRCSSGVDRNRQDWHQKDCEKLKLINEEMCTSGVTTIAPTNFDNSSIESSIKSESHTNSSSSSTSLFFIALCVSLTLMSLVWIFYAYLNPHTRSGQMLIRYRPNQWGWRKGEARYTAATIHM</sequence>
<evidence type="ECO:0000256" key="5">
    <source>
        <dbReference type="SAM" id="Phobius"/>
    </source>
</evidence>
<comment type="caution">
    <text evidence="7">The sequence shown here is derived from an EMBL/GenBank/DDBJ whole genome shotgun (WGS) entry which is preliminary data.</text>
</comment>
<evidence type="ECO:0000256" key="4">
    <source>
        <dbReference type="ARBA" id="ARBA00022989"/>
    </source>
</evidence>
<dbReference type="GO" id="GO:0016020">
    <property type="term" value="C:membrane"/>
    <property type="evidence" value="ECO:0007669"/>
    <property type="project" value="UniProtKB-SubCell"/>
</dbReference>
<dbReference type="Proteomes" id="UP000478052">
    <property type="component" value="Unassembled WGS sequence"/>
</dbReference>
<feature type="chain" id="PRO_5026154271" evidence="6">
    <location>
        <begin position="23"/>
        <end position="516"/>
    </location>
</feature>
<proteinExistence type="predicted"/>
<gene>
    <name evidence="7" type="ORF">FWK35_00007075</name>
</gene>
<name>A0A6G0Z5R4_APHCR</name>
<accession>A0A6G0Z5R4</accession>
<feature type="transmembrane region" description="Helical" evidence="5">
    <location>
        <begin position="460"/>
        <end position="482"/>
    </location>
</feature>
<evidence type="ECO:0000313" key="8">
    <source>
        <dbReference type="Proteomes" id="UP000478052"/>
    </source>
</evidence>
<dbReference type="OrthoDB" id="6285106at2759"/>
<dbReference type="PANTHER" id="PTHR13055">
    <property type="entry name" value="TUMOR ENDOTHELIAL MARKER 7 RELATED"/>
    <property type="match status" value="1"/>
</dbReference>
<evidence type="ECO:0000256" key="1">
    <source>
        <dbReference type="ARBA" id="ARBA00004479"/>
    </source>
</evidence>
<comment type="subcellular location">
    <subcellularLocation>
        <location evidence="1">Membrane</location>
        <topology evidence="1">Single-pass type I membrane protein</topology>
    </subcellularLocation>
</comment>
<evidence type="ECO:0000256" key="6">
    <source>
        <dbReference type="SAM" id="SignalP"/>
    </source>
</evidence>
<dbReference type="AlphaFoldDB" id="A0A6G0Z5R4"/>